<evidence type="ECO:0000256" key="3">
    <source>
        <dbReference type="PROSITE-ProRule" id="PRU00333"/>
    </source>
</evidence>
<evidence type="ECO:0000256" key="1">
    <source>
        <dbReference type="ARBA" id="ARBA00022603"/>
    </source>
</evidence>
<dbReference type="AlphaFoldDB" id="A0A150TSL7"/>
<evidence type="ECO:0000313" key="6">
    <source>
        <dbReference type="Proteomes" id="UP000075502"/>
    </source>
</evidence>
<keyword evidence="2 5" id="KW-0808">Transferase</keyword>
<dbReference type="GO" id="GO:0032259">
    <property type="term" value="P:methylation"/>
    <property type="evidence" value="ECO:0007669"/>
    <property type="project" value="UniProtKB-KW"/>
</dbReference>
<accession>A0A150TSL7</accession>
<dbReference type="PANTHER" id="PTHR11103">
    <property type="entry name" value="SLR1189 PROTEIN"/>
    <property type="match status" value="1"/>
</dbReference>
<sequence>MVDEQSARSRRVETTAEADIVVLDGPLGTALAARGVETPAPLWSAAALLDARGCDVVRAIHRDYARAGATVHTANTFRTKRRQAGAAWAELLARAVSLAREAVRDVDPRHRIAGSIAPLEDCYRPDLSPASARQEHRELAQALAAARVDVLLCETFPHVGEALVALEEAVATGVEAWVSFTAGPGADLLSPEDIGAAAREAAARGARAVLVNCTPATRTLEHVERLAACGVPFGAYANAGAEAEGLGWAEGQ</sequence>
<feature type="non-terminal residue" evidence="5">
    <location>
        <position position="252"/>
    </location>
</feature>
<feature type="domain" description="Hcy-binding" evidence="4">
    <location>
        <begin position="9"/>
        <end position="252"/>
    </location>
</feature>
<proteinExistence type="predicted"/>
<organism evidence="5 6">
    <name type="scientific">Sorangium cellulosum</name>
    <name type="common">Polyangium cellulosum</name>
    <dbReference type="NCBI Taxonomy" id="56"/>
    <lineage>
        <taxon>Bacteria</taxon>
        <taxon>Pseudomonadati</taxon>
        <taxon>Myxococcota</taxon>
        <taxon>Polyangia</taxon>
        <taxon>Polyangiales</taxon>
        <taxon>Polyangiaceae</taxon>
        <taxon>Sorangium</taxon>
    </lineage>
</organism>
<dbReference type="Pfam" id="PF02574">
    <property type="entry name" value="S-methyl_trans"/>
    <property type="match status" value="1"/>
</dbReference>
<name>A0A150TSL7_SORCE</name>
<gene>
    <name evidence="5" type="ORF">BE21_28050</name>
</gene>
<dbReference type="EMBL" id="JEME01001241">
    <property type="protein sequence ID" value="KYG07675.1"/>
    <property type="molecule type" value="Genomic_DNA"/>
</dbReference>
<comment type="caution">
    <text evidence="5">The sequence shown here is derived from an EMBL/GenBank/DDBJ whole genome shotgun (WGS) entry which is preliminary data.</text>
</comment>
<reference evidence="5 6" key="1">
    <citation type="submission" date="2014-02" db="EMBL/GenBank/DDBJ databases">
        <title>The small core and large imbalanced accessory genome model reveals a collaborative survival strategy of Sorangium cellulosum strains in nature.</title>
        <authorList>
            <person name="Han K."/>
            <person name="Peng R."/>
            <person name="Blom J."/>
            <person name="Li Y.-Z."/>
        </authorList>
    </citation>
    <scope>NUCLEOTIDE SEQUENCE [LARGE SCALE GENOMIC DNA]</scope>
    <source>
        <strain evidence="5 6">So0007-03</strain>
    </source>
</reference>
<evidence type="ECO:0000259" key="4">
    <source>
        <dbReference type="PROSITE" id="PS50970"/>
    </source>
</evidence>
<protein>
    <submittedName>
        <fullName evidence="5">Homocysteine methyltransferase</fullName>
    </submittedName>
</protein>
<comment type="caution">
    <text evidence="3">Lacks conserved residue(s) required for the propagation of feature annotation.</text>
</comment>
<dbReference type="PROSITE" id="PS50970">
    <property type="entry name" value="HCY"/>
    <property type="match status" value="1"/>
</dbReference>
<evidence type="ECO:0000313" key="5">
    <source>
        <dbReference type="EMBL" id="KYG07675.1"/>
    </source>
</evidence>
<dbReference type="PANTHER" id="PTHR11103:SF18">
    <property type="entry name" value="SLR1189 PROTEIN"/>
    <property type="match status" value="1"/>
</dbReference>
<dbReference type="InterPro" id="IPR003726">
    <property type="entry name" value="HCY_dom"/>
</dbReference>
<dbReference type="Proteomes" id="UP000075502">
    <property type="component" value="Unassembled WGS sequence"/>
</dbReference>
<dbReference type="GO" id="GO:0008168">
    <property type="term" value="F:methyltransferase activity"/>
    <property type="evidence" value="ECO:0007669"/>
    <property type="project" value="UniProtKB-KW"/>
</dbReference>
<dbReference type="SUPFAM" id="SSF82282">
    <property type="entry name" value="Homocysteine S-methyltransferase"/>
    <property type="match status" value="1"/>
</dbReference>
<keyword evidence="1 5" id="KW-0489">Methyltransferase</keyword>
<evidence type="ECO:0000256" key="2">
    <source>
        <dbReference type="ARBA" id="ARBA00022679"/>
    </source>
</evidence>
<dbReference type="InterPro" id="IPR036589">
    <property type="entry name" value="HCY_dom_sf"/>
</dbReference>
<dbReference type="Gene3D" id="3.20.20.330">
    <property type="entry name" value="Homocysteine-binding-like domain"/>
    <property type="match status" value="1"/>
</dbReference>